<feature type="transmembrane region" description="Helical" evidence="6">
    <location>
        <begin position="79"/>
        <end position="101"/>
    </location>
</feature>
<dbReference type="PANTHER" id="PTHR23513">
    <property type="entry name" value="INTEGRAL MEMBRANE EFFLUX PROTEIN-RELATED"/>
    <property type="match status" value="1"/>
</dbReference>
<keyword evidence="4 6" id="KW-1133">Transmembrane helix</keyword>
<keyword evidence="8" id="KW-1185">Reference proteome</keyword>
<dbReference type="InterPro" id="IPR011701">
    <property type="entry name" value="MFS"/>
</dbReference>
<feature type="transmembrane region" description="Helical" evidence="6">
    <location>
        <begin position="278"/>
        <end position="298"/>
    </location>
</feature>
<dbReference type="CDD" id="cd06173">
    <property type="entry name" value="MFS_MefA_like"/>
    <property type="match status" value="1"/>
</dbReference>
<comment type="caution">
    <text evidence="7">The sequence shown here is derived from an EMBL/GenBank/DDBJ whole genome shotgun (WGS) entry which is preliminary data.</text>
</comment>
<keyword evidence="5 6" id="KW-0472">Membrane</keyword>
<feature type="transmembrane region" description="Helical" evidence="6">
    <location>
        <begin position="149"/>
        <end position="168"/>
    </location>
</feature>
<feature type="transmembrane region" description="Helical" evidence="6">
    <location>
        <begin position="253"/>
        <end position="272"/>
    </location>
</feature>
<sequence>MAPVAIAFSVLGFDDRPNSLAIVLASNTVPQLILLLVGGVVADRVSRRRLIVLGNLVAAATQMAICLMVASGTADVTRVAILAAVAGGASAMMQPAMNGLLPQLVDGDQLQEANALLRLPTNIVRIVAPAAGGALVALIGPQWTLGWDAASFVIAALLCSRLKISGPVKRKSSILRDFREGWTEFSSRFWLWSYVLSGTVVVALWLGGYQLLGPVVINDQKLSAAVWGTVQGSFAVGLVIGGIVSLKWKPARIMVVCVCANLPLAIPLAALAVRAPLILLAAAACLAGIGLDIAIVCWNTAIQQHLPQELLGRVSSFSSIGELMAVPLGYVVVGATATSMGTSTVLTASAIAMTLATLVLLLAPSVWRIRRLPAEEPLAAT</sequence>
<dbReference type="InterPro" id="IPR036259">
    <property type="entry name" value="MFS_trans_sf"/>
</dbReference>
<accession>A0ABQ3T3P2</accession>
<dbReference type="EMBL" id="BNED01000004">
    <property type="protein sequence ID" value="GHI75008.1"/>
    <property type="molecule type" value="Genomic_DNA"/>
</dbReference>
<evidence type="ECO:0000313" key="7">
    <source>
        <dbReference type="EMBL" id="GHI75008.1"/>
    </source>
</evidence>
<proteinExistence type="predicted"/>
<dbReference type="PANTHER" id="PTHR23513:SF11">
    <property type="entry name" value="STAPHYLOFERRIN A TRANSPORTER"/>
    <property type="match status" value="1"/>
</dbReference>
<name>A0ABQ3T3P2_9ACTN</name>
<feature type="transmembrane region" description="Helical" evidence="6">
    <location>
        <begin position="310"/>
        <end position="333"/>
    </location>
</feature>
<evidence type="ECO:0000256" key="2">
    <source>
        <dbReference type="ARBA" id="ARBA00022475"/>
    </source>
</evidence>
<evidence type="ECO:0000313" key="8">
    <source>
        <dbReference type="Proteomes" id="UP000608522"/>
    </source>
</evidence>
<evidence type="ECO:0000256" key="6">
    <source>
        <dbReference type="SAM" id="Phobius"/>
    </source>
</evidence>
<feature type="transmembrane region" description="Helical" evidence="6">
    <location>
        <begin position="20"/>
        <end position="38"/>
    </location>
</feature>
<reference evidence="8" key="1">
    <citation type="submission" date="2023-07" db="EMBL/GenBank/DDBJ databases">
        <title>Whole genome shotgun sequence of Streptomyces spororaveus NBRC 15456.</title>
        <authorList>
            <person name="Komaki H."/>
            <person name="Tamura T."/>
        </authorList>
    </citation>
    <scope>NUCLEOTIDE SEQUENCE [LARGE SCALE GENOMIC DNA]</scope>
    <source>
        <strain evidence="8">NBRC 15456</strain>
    </source>
</reference>
<evidence type="ECO:0000256" key="3">
    <source>
        <dbReference type="ARBA" id="ARBA00022692"/>
    </source>
</evidence>
<feature type="transmembrane region" description="Helical" evidence="6">
    <location>
        <begin position="345"/>
        <end position="363"/>
    </location>
</feature>
<feature type="transmembrane region" description="Helical" evidence="6">
    <location>
        <begin position="189"/>
        <end position="212"/>
    </location>
</feature>
<protein>
    <submittedName>
        <fullName evidence="7">MFS transporter</fullName>
    </submittedName>
</protein>
<feature type="transmembrane region" description="Helical" evidence="6">
    <location>
        <begin position="50"/>
        <end position="73"/>
    </location>
</feature>
<feature type="transmembrane region" description="Helical" evidence="6">
    <location>
        <begin position="224"/>
        <end position="246"/>
    </location>
</feature>
<dbReference type="Gene3D" id="1.20.1250.20">
    <property type="entry name" value="MFS general substrate transporter like domains"/>
    <property type="match status" value="1"/>
</dbReference>
<feature type="transmembrane region" description="Helical" evidence="6">
    <location>
        <begin position="122"/>
        <end position="143"/>
    </location>
</feature>
<dbReference type="Pfam" id="PF07690">
    <property type="entry name" value="MFS_1"/>
    <property type="match status" value="1"/>
</dbReference>
<gene>
    <name evidence="7" type="ORF">Sspor_05690</name>
</gene>
<keyword evidence="2" id="KW-1003">Cell membrane</keyword>
<dbReference type="SUPFAM" id="SSF103473">
    <property type="entry name" value="MFS general substrate transporter"/>
    <property type="match status" value="1"/>
</dbReference>
<evidence type="ECO:0000256" key="4">
    <source>
        <dbReference type="ARBA" id="ARBA00022989"/>
    </source>
</evidence>
<evidence type="ECO:0000256" key="5">
    <source>
        <dbReference type="ARBA" id="ARBA00023136"/>
    </source>
</evidence>
<keyword evidence="3 6" id="KW-0812">Transmembrane</keyword>
<organism evidence="7 8">
    <name type="scientific">Streptomyces spororaveus</name>
    <dbReference type="NCBI Taxonomy" id="284039"/>
    <lineage>
        <taxon>Bacteria</taxon>
        <taxon>Bacillati</taxon>
        <taxon>Actinomycetota</taxon>
        <taxon>Actinomycetes</taxon>
        <taxon>Kitasatosporales</taxon>
        <taxon>Streptomycetaceae</taxon>
        <taxon>Streptomyces</taxon>
    </lineage>
</organism>
<comment type="subcellular location">
    <subcellularLocation>
        <location evidence="1">Cell membrane</location>
        <topology evidence="1">Multi-pass membrane protein</topology>
    </subcellularLocation>
</comment>
<dbReference type="Proteomes" id="UP000608522">
    <property type="component" value="Unassembled WGS sequence"/>
</dbReference>
<evidence type="ECO:0000256" key="1">
    <source>
        <dbReference type="ARBA" id="ARBA00004651"/>
    </source>
</evidence>